<sequence>MKHYNEKHFVCDIEECKAMGIVFCNQIDLNLHKCKDHSGRRAAVALDFIYSDRQLAGPSRTRRDISDIQCTPIIRRDKVSVVQQEPVVQSNRSTDHFVVVPSAQSNNRALRHNTTPAYILQTEDFPVLEVSSASPLSNLHADNFPQLSPVDCPVQPVTKSPANAKLSLADSHSEASSSHKPQNRSSTKYVQVTVLHNFHYETVTTIFTIEFHV</sequence>
<name>A0A0D8Y3Q7_DICVI</name>
<reference evidence="3" key="2">
    <citation type="journal article" date="2016" name="Sci. Rep.">
        <title>Dictyocaulus viviparus genome, variome and transcriptome elucidate lungworm biology and support future intervention.</title>
        <authorList>
            <person name="McNulty S.N."/>
            <person name="Strube C."/>
            <person name="Rosa B.A."/>
            <person name="Martin J.C."/>
            <person name="Tyagi R."/>
            <person name="Choi Y.J."/>
            <person name="Wang Q."/>
            <person name="Hallsworth Pepin K."/>
            <person name="Zhang X."/>
            <person name="Ozersky P."/>
            <person name="Wilson R.K."/>
            <person name="Sternberg P.W."/>
            <person name="Gasser R.B."/>
            <person name="Mitreva M."/>
        </authorList>
    </citation>
    <scope>NUCLEOTIDE SEQUENCE [LARGE SCALE GENOMIC DNA]</scope>
    <source>
        <strain evidence="3">HannoverDv2000</strain>
    </source>
</reference>
<organism evidence="2 3">
    <name type="scientific">Dictyocaulus viviparus</name>
    <name type="common">Bovine lungworm</name>
    <dbReference type="NCBI Taxonomy" id="29172"/>
    <lineage>
        <taxon>Eukaryota</taxon>
        <taxon>Metazoa</taxon>
        <taxon>Ecdysozoa</taxon>
        <taxon>Nematoda</taxon>
        <taxon>Chromadorea</taxon>
        <taxon>Rhabditida</taxon>
        <taxon>Rhabditina</taxon>
        <taxon>Rhabditomorpha</taxon>
        <taxon>Strongyloidea</taxon>
        <taxon>Metastrongylidae</taxon>
        <taxon>Dictyocaulus</taxon>
    </lineage>
</organism>
<dbReference type="EMBL" id="KN716197">
    <property type="protein sequence ID" value="KJH50807.1"/>
    <property type="molecule type" value="Genomic_DNA"/>
</dbReference>
<dbReference type="STRING" id="29172.A0A0D8Y3Q7"/>
<evidence type="ECO:0000313" key="3">
    <source>
        <dbReference type="Proteomes" id="UP000053766"/>
    </source>
</evidence>
<evidence type="ECO:0000256" key="1">
    <source>
        <dbReference type="SAM" id="MobiDB-lite"/>
    </source>
</evidence>
<accession>A0A0D8Y3Q7</accession>
<feature type="compositionally biased region" description="Low complexity" evidence="1">
    <location>
        <begin position="166"/>
        <end position="179"/>
    </location>
</feature>
<keyword evidence="3" id="KW-1185">Reference proteome</keyword>
<reference evidence="2 3" key="1">
    <citation type="submission" date="2013-11" db="EMBL/GenBank/DDBJ databases">
        <title>Draft genome of the bovine lungworm Dictyocaulus viviparus.</title>
        <authorList>
            <person name="Mitreva M."/>
        </authorList>
    </citation>
    <scope>NUCLEOTIDE SEQUENCE [LARGE SCALE GENOMIC DNA]</scope>
    <source>
        <strain evidence="2 3">HannoverDv2000</strain>
    </source>
</reference>
<dbReference type="OrthoDB" id="5863798at2759"/>
<evidence type="ECO:0000313" key="2">
    <source>
        <dbReference type="EMBL" id="KJH50807.1"/>
    </source>
</evidence>
<gene>
    <name evidence="2" type="ORF">DICVIV_03057</name>
</gene>
<feature type="region of interest" description="Disordered" evidence="1">
    <location>
        <begin position="164"/>
        <end position="186"/>
    </location>
</feature>
<protein>
    <submittedName>
        <fullName evidence="2">Uncharacterized protein</fullName>
    </submittedName>
</protein>
<dbReference type="AlphaFoldDB" id="A0A0D8Y3Q7"/>
<dbReference type="Proteomes" id="UP000053766">
    <property type="component" value="Unassembled WGS sequence"/>
</dbReference>
<proteinExistence type="predicted"/>